<dbReference type="InterPro" id="IPR026587">
    <property type="entry name" value="Sirtuin_class_II"/>
</dbReference>
<feature type="binding site" evidence="5">
    <location>
        <position position="273"/>
    </location>
    <ligand>
        <name>NAD(+)</name>
        <dbReference type="ChEBI" id="CHEBI:57540"/>
    </ligand>
</feature>
<accession>A0ABN3EJP3</accession>
<feature type="binding site" evidence="5">
    <location>
        <begin position="229"/>
        <end position="231"/>
    </location>
    <ligand>
        <name>NAD(+)</name>
        <dbReference type="ChEBI" id="CHEBI:57540"/>
    </ligand>
</feature>
<feature type="active site" description="Proton acceptor" evidence="5 6">
    <location>
        <position position="130"/>
    </location>
</feature>
<feature type="binding site" evidence="5 6">
    <location>
        <position position="141"/>
    </location>
    <ligand>
        <name>Zn(2+)</name>
        <dbReference type="ChEBI" id="CHEBI:29105"/>
    </ligand>
</feature>
<keyword evidence="4 5" id="KW-0520">NAD</keyword>
<evidence type="ECO:0000256" key="5">
    <source>
        <dbReference type="HAMAP-Rule" id="MF_01967"/>
    </source>
</evidence>
<dbReference type="HAMAP" id="MF_01967">
    <property type="entry name" value="Sirtuin_ClassII"/>
    <property type="match status" value="1"/>
</dbReference>
<comment type="catalytic activity">
    <reaction evidence="5">
        <text>N(6)-acetyl-L-lysyl-[protein] + NAD(+) + H2O = 2''-O-acetyl-ADP-D-ribose + nicotinamide + L-lysyl-[protein]</text>
        <dbReference type="Rhea" id="RHEA:43636"/>
        <dbReference type="Rhea" id="RHEA-COMP:9752"/>
        <dbReference type="Rhea" id="RHEA-COMP:10731"/>
        <dbReference type="ChEBI" id="CHEBI:15377"/>
        <dbReference type="ChEBI" id="CHEBI:17154"/>
        <dbReference type="ChEBI" id="CHEBI:29969"/>
        <dbReference type="ChEBI" id="CHEBI:57540"/>
        <dbReference type="ChEBI" id="CHEBI:61930"/>
        <dbReference type="ChEBI" id="CHEBI:83767"/>
        <dbReference type="EC" id="2.3.1.286"/>
    </reaction>
</comment>
<dbReference type="Proteomes" id="UP001500305">
    <property type="component" value="Unassembled WGS sequence"/>
</dbReference>
<organism evidence="8 9">
    <name type="scientific">Kitasatospora cystarginea</name>
    <dbReference type="NCBI Taxonomy" id="58350"/>
    <lineage>
        <taxon>Bacteria</taxon>
        <taxon>Bacillati</taxon>
        <taxon>Actinomycetota</taxon>
        <taxon>Actinomycetes</taxon>
        <taxon>Kitasatosporales</taxon>
        <taxon>Streptomycetaceae</taxon>
        <taxon>Kitasatospora</taxon>
    </lineage>
</organism>
<dbReference type="InterPro" id="IPR026590">
    <property type="entry name" value="Ssirtuin_cat_dom"/>
</dbReference>
<evidence type="ECO:0000313" key="9">
    <source>
        <dbReference type="Proteomes" id="UP001500305"/>
    </source>
</evidence>
<dbReference type="PROSITE" id="PS50305">
    <property type="entry name" value="SIRTUIN"/>
    <property type="match status" value="1"/>
</dbReference>
<sequence length="293" mass="31131">MGAPATLDGPATDAAGLETLVRLVAGRGVVVLSGAGLSTESGIPDYRGATGSRRRRPPMTYQEFAGSEAARRRYWARSHAGWRTIARAEPNAGHRAVERLRHSGHISAVITQNVDGLHRAAGTREAVELHGGLDRVVCLGCRRTSAREALDRRLDELNGDFRDAEAALCPDGDAELPQELVDSFRVAPCRECGGVLKPDVVFFGESVPGDRVQRCYTLVDAGRALVVLGSSLTVMSGLRFVRHAARAGMPVAIVNQGATRGDDLAAAKLCLPLGPALTEVARRIADADESPEP</sequence>
<evidence type="ECO:0000259" key="7">
    <source>
        <dbReference type="PROSITE" id="PS50305"/>
    </source>
</evidence>
<feature type="domain" description="Deacetylase sirtuin-type" evidence="7">
    <location>
        <begin position="10"/>
        <end position="293"/>
    </location>
</feature>
<evidence type="ECO:0000256" key="2">
    <source>
        <dbReference type="ARBA" id="ARBA00022723"/>
    </source>
</evidence>
<feature type="binding site" evidence="5 6">
    <location>
        <position position="138"/>
    </location>
    <ligand>
        <name>Zn(2+)</name>
        <dbReference type="ChEBI" id="CHEBI:29105"/>
    </ligand>
</feature>
<evidence type="ECO:0000256" key="1">
    <source>
        <dbReference type="ARBA" id="ARBA00022679"/>
    </source>
</evidence>
<feature type="binding site" evidence="5">
    <location>
        <begin position="255"/>
        <end position="257"/>
    </location>
    <ligand>
        <name>NAD(+)</name>
        <dbReference type="ChEBI" id="CHEBI:57540"/>
    </ligand>
</feature>
<dbReference type="InterPro" id="IPR003000">
    <property type="entry name" value="Sirtuin"/>
</dbReference>
<dbReference type="InterPro" id="IPR050134">
    <property type="entry name" value="NAD-dep_sirtuin_deacylases"/>
</dbReference>
<comment type="caution">
    <text evidence="8">The sequence shown here is derived from an EMBL/GenBank/DDBJ whole genome shotgun (WGS) entry which is preliminary data.</text>
</comment>
<evidence type="ECO:0000256" key="4">
    <source>
        <dbReference type="ARBA" id="ARBA00023027"/>
    </source>
</evidence>
<dbReference type="Pfam" id="PF02146">
    <property type="entry name" value="SIR2"/>
    <property type="match status" value="1"/>
</dbReference>
<dbReference type="NCBIfam" id="NF003738">
    <property type="entry name" value="PRK05333.1"/>
    <property type="match status" value="1"/>
</dbReference>
<dbReference type="InterPro" id="IPR029035">
    <property type="entry name" value="DHS-like_NAD/FAD-binding_dom"/>
</dbReference>
<dbReference type="RefSeq" id="WP_344638873.1">
    <property type="nucleotide sequence ID" value="NZ_BAAATR010000026.1"/>
</dbReference>
<dbReference type="EC" id="2.3.1.286" evidence="5"/>
<keyword evidence="5" id="KW-0963">Cytoplasm</keyword>
<dbReference type="EMBL" id="BAAATR010000026">
    <property type="protein sequence ID" value="GAA2261027.1"/>
    <property type="molecule type" value="Genomic_DNA"/>
</dbReference>
<evidence type="ECO:0000313" key="8">
    <source>
        <dbReference type="EMBL" id="GAA2261027.1"/>
    </source>
</evidence>
<evidence type="ECO:0000256" key="3">
    <source>
        <dbReference type="ARBA" id="ARBA00022833"/>
    </source>
</evidence>
<proteinExistence type="inferred from homology"/>
<name>A0ABN3EJP3_9ACTN</name>
<dbReference type="PANTHER" id="PTHR11085:SF10">
    <property type="entry name" value="NAD-DEPENDENT PROTEIN DEACYLASE SIRTUIN-5, MITOCHONDRIAL-RELATED"/>
    <property type="match status" value="1"/>
</dbReference>
<keyword evidence="1 5" id="KW-0808">Transferase</keyword>
<comment type="subcellular location">
    <subcellularLocation>
        <location evidence="5">Cytoplasm</location>
    </subcellularLocation>
</comment>
<comment type="similarity">
    <text evidence="5">Belongs to the sirtuin family. Class II subfamily.</text>
</comment>
<evidence type="ECO:0000256" key="6">
    <source>
        <dbReference type="PROSITE-ProRule" id="PRU00236"/>
    </source>
</evidence>
<reference evidence="8 9" key="1">
    <citation type="journal article" date="2019" name="Int. J. Syst. Evol. Microbiol.">
        <title>The Global Catalogue of Microorganisms (GCM) 10K type strain sequencing project: providing services to taxonomists for standard genome sequencing and annotation.</title>
        <authorList>
            <consortium name="The Broad Institute Genomics Platform"/>
            <consortium name="The Broad Institute Genome Sequencing Center for Infectious Disease"/>
            <person name="Wu L."/>
            <person name="Ma J."/>
        </authorList>
    </citation>
    <scope>NUCLEOTIDE SEQUENCE [LARGE SCALE GENOMIC DNA]</scope>
    <source>
        <strain evidence="8 9">JCM 7356</strain>
    </source>
</reference>
<comment type="caution">
    <text evidence="5">Lacks conserved residue(s) required for the propagation of feature annotation.</text>
</comment>
<feature type="binding site" evidence="5 6">
    <location>
        <position position="192"/>
    </location>
    <ligand>
        <name>Zn(2+)</name>
        <dbReference type="ChEBI" id="CHEBI:29105"/>
    </ligand>
</feature>
<comment type="cofactor">
    <cofactor evidence="5">
        <name>Zn(2+)</name>
        <dbReference type="ChEBI" id="CHEBI:29105"/>
    </cofactor>
    <text evidence="5">Binds 1 zinc ion per subunit.</text>
</comment>
<dbReference type="Gene3D" id="3.40.50.1220">
    <property type="entry name" value="TPP-binding domain"/>
    <property type="match status" value="1"/>
</dbReference>
<feature type="binding site" evidence="5 6">
    <location>
        <position position="189"/>
    </location>
    <ligand>
        <name>Zn(2+)</name>
        <dbReference type="ChEBI" id="CHEBI:29105"/>
    </ligand>
</feature>
<protein>
    <recommendedName>
        <fullName evidence="5">NAD-dependent protein deacetylase</fullName>
        <ecNumber evidence="5">2.3.1.286</ecNumber>
    </recommendedName>
    <alternativeName>
        <fullName evidence="5">Regulatory protein SIR2 homolog</fullName>
    </alternativeName>
</protein>
<keyword evidence="3 5" id="KW-0862">Zinc</keyword>
<keyword evidence="2 5" id="KW-0479">Metal-binding</keyword>
<keyword evidence="9" id="KW-1185">Reference proteome</keyword>
<feature type="binding site" evidence="5">
    <location>
        <begin position="112"/>
        <end position="115"/>
    </location>
    <ligand>
        <name>NAD(+)</name>
        <dbReference type="ChEBI" id="CHEBI:57540"/>
    </ligand>
</feature>
<dbReference type="Gene3D" id="3.30.1600.10">
    <property type="entry name" value="SIR2/SIRT2 'Small Domain"/>
    <property type="match status" value="1"/>
</dbReference>
<dbReference type="SUPFAM" id="SSF52467">
    <property type="entry name" value="DHS-like NAD/FAD-binding domain"/>
    <property type="match status" value="1"/>
</dbReference>
<gene>
    <name evidence="5" type="primary">cobB</name>
    <name evidence="8" type="ORF">GCM10010430_51480</name>
</gene>
<dbReference type="InterPro" id="IPR026591">
    <property type="entry name" value="Sirtuin_cat_small_dom_sf"/>
</dbReference>
<comment type="function">
    <text evidence="5">NAD-dependent protein deacetylase which modulates the activities of several enzymes which are inactive in their acetylated form.</text>
</comment>
<dbReference type="PANTHER" id="PTHR11085">
    <property type="entry name" value="NAD-DEPENDENT PROTEIN DEACYLASE SIRTUIN-5, MITOCHONDRIAL-RELATED"/>
    <property type="match status" value="1"/>
</dbReference>